<dbReference type="Gene3D" id="3.90.1200.10">
    <property type="match status" value="1"/>
</dbReference>
<dbReference type="RefSeq" id="WP_409079191.1">
    <property type="nucleotide sequence ID" value="NZ_CP178857.1"/>
</dbReference>
<dbReference type="InterPro" id="IPR011009">
    <property type="entry name" value="Kinase-like_dom_sf"/>
</dbReference>
<proteinExistence type="predicted"/>
<dbReference type="Proteomes" id="UP001631987">
    <property type="component" value="Unassembled WGS sequence"/>
</dbReference>
<keyword evidence="3" id="KW-1185">Reference proteome</keyword>
<sequence>MNSLDSLMRSISEAYDLHIKHMELIYDAVNKIFRITNDNDSLILKIFNKRDHSKQRISFERKITSYISSHQPNSINPILAKAQIEKTYLYENQFYYGILTRECTGNPYLKNAGALSDDYLFGQALFTLHHIPPPPFRNPKHDTSNVKHLISKLGSPNRSQKTIQLKEIIQTLHNDINLTTLSHTECMMRCISHGDAWPGNALYSSNACTLIDFEHTRISDPAFDVATFIWWLTGSEHTELEKLKSWKKFINGYGESIKQLINNSTPTLIKTNQLRSLIFLHNNIIINKEILEYAQHQTFHLLDKLTPHLKSEHLLEALWKK</sequence>
<evidence type="ECO:0000313" key="3">
    <source>
        <dbReference type="Proteomes" id="UP001631987"/>
    </source>
</evidence>
<keyword evidence="2" id="KW-0808">Transferase</keyword>
<reference evidence="2 3" key="1">
    <citation type="submission" date="2024-12" db="EMBL/GenBank/DDBJ databases">
        <title>Pseudomonas species isolated from Lotus nodules promote plant growth.</title>
        <authorList>
            <person name="Yu Y.-H."/>
            <person name="Kurtenbach J."/>
            <person name="Crosbie D."/>
            <person name="Brachmann A."/>
            <person name="Marin M."/>
        </authorList>
    </citation>
    <scope>NUCLEOTIDE SEQUENCE [LARGE SCALE GENOMIC DNA]</scope>
    <source>
        <strain evidence="2 3">PLb12A</strain>
    </source>
</reference>
<dbReference type="EMBL" id="JBJVNW010000014">
    <property type="protein sequence ID" value="MFM9520100.1"/>
    <property type="molecule type" value="Genomic_DNA"/>
</dbReference>
<accession>A0ABW9HH39</accession>
<protein>
    <submittedName>
        <fullName evidence="2">Aminoglycoside phosphotransferase family protein</fullName>
        <ecNumber evidence="2">2.7.1.-</ecNumber>
    </submittedName>
</protein>
<dbReference type="EC" id="2.7.1.-" evidence="2"/>
<dbReference type="InterPro" id="IPR002575">
    <property type="entry name" value="Aminoglycoside_PTrfase"/>
</dbReference>
<comment type="caution">
    <text evidence="2">The sequence shown here is derived from an EMBL/GenBank/DDBJ whole genome shotgun (WGS) entry which is preliminary data.</text>
</comment>
<gene>
    <name evidence="2" type="ORF">ACKKH4_23010</name>
</gene>
<dbReference type="Pfam" id="PF01636">
    <property type="entry name" value="APH"/>
    <property type="match status" value="1"/>
</dbReference>
<dbReference type="Gene3D" id="3.30.200.20">
    <property type="entry name" value="Phosphorylase Kinase, domain 1"/>
    <property type="match status" value="1"/>
</dbReference>
<evidence type="ECO:0000259" key="1">
    <source>
        <dbReference type="Pfam" id="PF01636"/>
    </source>
</evidence>
<evidence type="ECO:0000313" key="2">
    <source>
        <dbReference type="EMBL" id="MFM9520100.1"/>
    </source>
</evidence>
<organism evidence="2 3">
    <name type="scientific">Pseudomonas monachiensis</name>
    <dbReference type="NCBI Taxonomy" id="3060212"/>
    <lineage>
        <taxon>Bacteria</taxon>
        <taxon>Pseudomonadati</taxon>
        <taxon>Pseudomonadota</taxon>
        <taxon>Gammaproteobacteria</taxon>
        <taxon>Pseudomonadales</taxon>
        <taxon>Pseudomonadaceae</taxon>
        <taxon>Pseudomonas</taxon>
    </lineage>
</organism>
<name>A0ABW9HH39_9PSED</name>
<feature type="domain" description="Aminoglycoside phosphotransferase" evidence="1">
    <location>
        <begin position="30"/>
        <end position="233"/>
    </location>
</feature>
<dbReference type="GO" id="GO:0016740">
    <property type="term" value="F:transferase activity"/>
    <property type="evidence" value="ECO:0007669"/>
    <property type="project" value="UniProtKB-KW"/>
</dbReference>
<dbReference type="SUPFAM" id="SSF56112">
    <property type="entry name" value="Protein kinase-like (PK-like)"/>
    <property type="match status" value="1"/>
</dbReference>